<keyword evidence="3 5" id="KW-1133">Transmembrane helix</keyword>
<dbReference type="OrthoDB" id="433124at2759"/>
<organism evidence="8 9">
    <name type="scientific">Klebsormidium nitens</name>
    <name type="common">Green alga</name>
    <name type="synonym">Ulothrix nitens</name>
    <dbReference type="NCBI Taxonomy" id="105231"/>
    <lineage>
        <taxon>Eukaryota</taxon>
        <taxon>Viridiplantae</taxon>
        <taxon>Streptophyta</taxon>
        <taxon>Klebsormidiophyceae</taxon>
        <taxon>Klebsormidiales</taxon>
        <taxon>Klebsormidiaceae</taxon>
        <taxon>Klebsormidium</taxon>
    </lineage>
</organism>
<dbReference type="InterPro" id="IPR051987">
    <property type="entry name" value="Sigma-2_receptor-like"/>
</dbReference>
<evidence type="ECO:0000256" key="4">
    <source>
        <dbReference type="ARBA" id="ARBA00023136"/>
    </source>
</evidence>
<feature type="transmembrane region" description="Helical" evidence="6">
    <location>
        <begin position="22"/>
        <end position="43"/>
    </location>
</feature>
<gene>
    <name evidence="8" type="ORF">KFL_001640090</name>
</gene>
<comment type="subcellular location">
    <subcellularLocation>
        <location evidence="1">Membrane</location>
        <topology evidence="1">Multi-pass membrane protein</topology>
    </subcellularLocation>
</comment>
<evidence type="ECO:0000256" key="5">
    <source>
        <dbReference type="PROSITE-ProRule" id="PRU01087"/>
    </source>
</evidence>
<feature type="transmembrane region" description="Helical" evidence="6">
    <location>
        <begin position="82"/>
        <end position="100"/>
    </location>
</feature>
<keyword evidence="4 5" id="KW-0472">Membrane</keyword>
<accession>A0A0U9HJV6</accession>
<evidence type="ECO:0000256" key="2">
    <source>
        <dbReference type="ARBA" id="ARBA00022692"/>
    </source>
</evidence>
<name>A0A0U9HJV6_KLENI</name>
<proteinExistence type="predicted"/>
<feature type="domain" description="EXPERA" evidence="7">
    <location>
        <begin position="1"/>
        <end position="99"/>
    </location>
</feature>
<reference evidence="8 9" key="1">
    <citation type="journal article" date="2014" name="Nat. Commun.">
        <title>Klebsormidium flaccidum genome reveals primary factors for plant terrestrial adaptation.</title>
        <authorList>
            <person name="Hori K."/>
            <person name="Maruyama F."/>
            <person name="Fujisawa T."/>
            <person name="Togashi T."/>
            <person name="Yamamoto N."/>
            <person name="Seo M."/>
            <person name="Sato S."/>
            <person name="Yamada T."/>
            <person name="Mori H."/>
            <person name="Tajima N."/>
            <person name="Moriyama T."/>
            <person name="Ikeuchi M."/>
            <person name="Watanabe M."/>
            <person name="Wada H."/>
            <person name="Kobayashi K."/>
            <person name="Saito M."/>
            <person name="Masuda T."/>
            <person name="Sasaki-Sekimoto Y."/>
            <person name="Mashiguchi K."/>
            <person name="Awai K."/>
            <person name="Shimojima M."/>
            <person name="Masuda S."/>
            <person name="Iwai M."/>
            <person name="Nobusawa T."/>
            <person name="Narise T."/>
            <person name="Kondo S."/>
            <person name="Saito H."/>
            <person name="Sato R."/>
            <person name="Murakawa M."/>
            <person name="Ihara Y."/>
            <person name="Oshima-Yamada Y."/>
            <person name="Ohtaka K."/>
            <person name="Satoh M."/>
            <person name="Sonobe K."/>
            <person name="Ishii M."/>
            <person name="Ohtani R."/>
            <person name="Kanamori-Sato M."/>
            <person name="Honoki R."/>
            <person name="Miyazaki D."/>
            <person name="Mochizuki H."/>
            <person name="Umetsu J."/>
            <person name="Higashi K."/>
            <person name="Shibata D."/>
            <person name="Kamiya Y."/>
            <person name="Sato N."/>
            <person name="Nakamura Y."/>
            <person name="Tabata S."/>
            <person name="Ida S."/>
            <person name="Kurokawa K."/>
            <person name="Ohta H."/>
        </authorList>
    </citation>
    <scope>NUCLEOTIDE SEQUENCE [LARGE SCALE GENOMIC DNA]</scope>
    <source>
        <strain evidence="8 9">NIES-2285</strain>
    </source>
</reference>
<dbReference type="PANTHER" id="PTHR31204:SF1">
    <property type="entry name" value="SIGMA INTRACELLULAR RECEPTOR 2"/>
    <property type="match status" value="1"/>
</dbReference>
<protein>
    <recommendedName>
        <fullName evidence="7">EXPERA domain-containing protein</fullName>
    </recommendedName>
</protein>
<dbReference type="STRING" id="105231.A0A0U9HJV6"/>
<dbReference type="Proteomes" id="UP000054558">
    <property type="component" value="Unassembled WGS sequence"/>
</dbReference>
<dbReference type="AlphaFoldDB" id="A0A0U9HJV6"/>
<dbReference type="InterPro" id="IPR033118">
    <property type="entry name" value="EXPERA"/>
</dbReference>
<evidence type="ECO:0000256" key="6">
    <source>
        <dbReference type="SAM" id="Phobius"/>
    </source>
</evidence>
<evidence type="ECO:0000259" key="7">
    <source>
        <dbReference type="PROSITE" id="PS51751"/>
    </source>
</evidence>
<dbReference type="Pfam" id="PF05241">
    <property type="entry name" value="EBP"/>
    <property type="match status" value="1"/>
</dbReference>
<dbReference type="OMA" id="NTTCRIF"/>
<keyword evidence="2 5" id="KW-0812">Transmembrane</keyword>
<dbReference type="EMBL" id="DF237113">
    <property type="protein sequence ID" value="GAQ83834.1"/>
    <property type="molecule type" value="Genomic_DNA"/>
</dbReference>
<dbReference type="GO" id="GO:0005783">
    <property type="term" value="C:endoplasmic reticulum"/>
    <property type="evidence" value="ECO:0000318"/>
    <property type="project" value="GO_Central"/>
</dbReference>
<evidence type="ECO:0000313" key="9">
    <source>
        <dbReference type="Proteomes" id="UP000054558"/>
    </source>
</evidence>
<keyword evidence="9" id="KW-1185">Reference proteome</keyword>
<sequence>MKSHIDSTGDPLVSANPPWFKALVWCELILQVPYFVVATYAFIRGKRWIRTPTIMYCAHVATTMVPIFFEIMSAALSSEKRSTLVAIYLPFLVVPLLLLARVLSSSPDKLFCAKEKNTKKE</sequence>
<evidence type="ECO:0000313" key="8">
    <source>
        <dbReference type="EMBL" id="GAQ83834.1"/>
    </source>
</evidence>
<evidence type="ECO:0000256" key="1">
    <source>
        <dbReference type="ARBA" id="ARBA00004141"/>
    </source>
</evidence>
<dbReference type="PANTHER" id="PTHR31204">
    <property type="entry name" value="SIGMA INTRACELLULAR RECEPTOR 2"/>
    <property type="match status" value="1"/>
</dbReference>
<dbReference type="GO" id="GO:0016020">
    <property type="term" value="C:membrane"/>
    <property type="evidence" value="ECO:0007669"/>
    <property type="project" value="UniProtKB-SubCell"/>
</dbReference>
<evidence type="ECO:0000256" key="3">
    <source>
        <dbReference type="ARBA" id="ARBA00022989"/>
    </source>
</evidence>
<feature type="transmembrane region" description="Helical" evidence="6">
    <location>
        <begin position="55"/>
        <end position="76"/>
    </location>
</feature>
<dbReference type="PROSITE" id="PS51751">
    <property type="entry name" value="EXPERA"/>
    <property type="match status" value="1"/>
</dbReference>